<evidence type="ECO:0000256" key="1">
    <source>
        <dbReference type="ARBA" id="ARBA00022679"/>
    </source>
</evidence>
<dbReference type="RefSeq" id="WP_331833544.1">
    <property type="nucleotide sequence ID" value="NZ_JARXNH020000041.1"/>
</dbReference>
<gene>
    <name evidence="4" type="primary">dhaL</name>
    <name evidence="4" type="ORF">QFI66_001625</name>
</gene>
<dbReference type="PANTHER" id="PTHR28629">
    <property type="entry name" value="TRIOKINASE/FMN CYCLASE"/>
    <property type="match status" value="1"/>
</dbReference>
<dbReference type="EC" id="2.7.1.121" evidence="4"/>
<name>A0ABU8Z0K9_9ENTR</name>
<keyword evidence="1 4" id="KW-0808">Transferase</keyword>
<evidence type="ECO:0000313" key="5">
    <source>
        <dbReference type="Proteomes" id="UP001334005"/>
    </source>
</evidence>
<evidence type="ECO:0000313" key="4">
    <source>
        <dbReference type="EMBL" id="MEK0246841.1"/>
    </source>
</evidence>
<keyword evidence="5" id="KW-1185">Reference proteome</keyword>
<evidence type="ECO:0000259" key="3">
    <source>
        <dbReference type="PROSITE" id="PS51480"/>
    </source>
</evidence>
<proteinExistence type="predicted"/>
<dbReference type="SUPFAM" id="SSF101473">
    <property type="entry name" value="DhaL-like"/>
    <property type="match status" value="1"/>
</dbReference>
<sequence length="218" mass="23027">MKQHFSTQSGNAIISDLIYIIISNREYLSDIDGAIGDGDHGINMSKGFAMCGDAIKDKTLTLAEGFDAISDALMEGIGGSMGPLYGSFFLGMANSVRGKDVLNEEDFHHMLENGLSELQDISSAKVGDKCLMDSLIPAVHAFGDAVNQGASFEEALSTMKVAAQQGRDSTLDLVSKIGRSSRLGERSRGVLDAGATSCCLLLCQMADSVNAQLNPIPA</sequence>
<dbReference type="Pfam" id="PF02734">
    <property type="entry name" value="Dak2"/>
    <property type="match status" value="1"/>
</dbReference>
<dbReference type="InterPro" id="IPR036117">
    <property type="entry name" value="DhaL_dom_sf"/>
</dbReference>
<reference evidence="4 5" key="1">
    <citation type="submission" date="2024-03" db="EMBL/GenBank/DDBJ databases">
        <title>Two novel Raoultella species associated with bleeding cankers of broadleaf hosts, Raoultella scottia sp. nov. and Raoultella lignicola sp. nov.</title>
        <authorList>
            <person name="Brady C.L."/>
        </authorList>
    </citation>
    <scope>NUCLEOTIDE SEQUENCE [LARGE SCALE GENOMIC DNA]</scope>
    <source>
        <strain evidence="4 5">BAC 10a-01-01</strain>
    </source>
</reference>
<dbReference type="SMART" id="SM01120">
    <property type="entry name" value="Dak2"/>
    <property type="match status" value="1"/>
</dbReference>
<dbReference type="EMBL" id="JARXNH020000041">
    <property type="protein sequence ID" value="MEK0246841.1"/>
    <property type="molecule type" value="Genomic_DNA"/>
</dbReference>
<dbReference type="InterPro" id="IPR004007">
    <property type="entry name" value="DhaL_dom"/>
</dbReference>
<accession>A0ABU8Z0K9</accession>
<keyword evidence="2 4" id="KW-0418">Kinase</keyword>
<feature type="domain" description="DhaL" evidence="3">
    <location>
        <begin position="8"/>
        <end position="207"/>
    </location>
</feature>
<dbReference type="Gene3D" id="1.25.40.340">
    <property type="match status" value="1"/>
</dbReference>
<evidence type="ECO:0000256" key="2">
    <source>
        <dbReference type="ARBA" id="ARBA00022777"/>
    </source>
</evidence>
<dbReference type="NCBIfam" id="TIGR02365">
    <property type="entry name" value="dha_L_ycgS"/>
    <property type="match status" value="1"/>
</dbReference>
<protein>
    <submittedName>
        <fullName evidence="4">Dihydroxyacetone kinase subunit DhaL</fullName>
        <ecNumber evidence="4">2.7.1.121</ecNumber>
    </submittedName>
</protein>
<dbReference type="InterPro" id="IPR012737">
    <property type="entry name" value="DhaK_L_YcgS"/>
</dbReference>
<comment type="caution">
    <text evidence="4">The sequence shown here is derived from an EMBL/GenBank/DDBJ whole genome shotgun (WGS) entry which is preliminary data.</text>
</comment>
<dbReference type="PROSITE" id="PS51480">
    <property type="entry name" value="DHAL"/>
    <property type="match status" value="1"/>
</dbReference>
<dbReference type="InterPro" id="IPR050861">
    <property type="entry name" value="Dihydroxyacetone_Kinase"/>
</dbReference>
<dbReference type="GO" id="GO:0047324">
    <property type="term" value="F:phosphoenolpyruvate-glycerone phosphotransferase activity"/>
    <property type="evidence" value="ECO:0007669"/>
    <property type="project" value="UniProtKB-EC"/>
</dbReference>
<dbReference type="PANTHER" id="PTHR28629:SF4">
    <property type="entry name" value="TRIOKINASE_FMN CYCLASE"/>
    <property type="match status" value="1"/>
</dbReference>
<dbReference type="Proteomes" id="UP001334005">
    <property type="component" value="Unassembled WGS sequence"/>
</dbReference>
<organism evidence="4 5">
    <name type="scientific">Raoultella scottii</name>
    <dbReference type="NCBI Taxonomy" id="3040937"/>
    <lineage>
        <taxon>Bacteria</taxon>
        <taxon>Pseudomonadati</taxon>
        <taxon>Pseudomonadota</taxon>
        <taxon>Gammaproteobacteria</taxon>
        <taxon>Enterobacterales</taxon>
        <taxon>Enterobacteriaceae</taxon>
        <taxon>Klebsiella/Raoultella group</taxon>
        <taxon>Raoultella</taxon>
    </lineage>
</organism>